<dbReference type="HOGENOM" id="CLU_117892_0_0_1"/>
<name>F0W7G2_9STRA</name>
<protein>
    <submittedName>
        <fullName evidence="1">AlNc14C29G2776 protein</fullName>
    </submittedName>
</protein>
<dbReference type="AlphaFoldDB" id="F0W7G2"/>
<reference evidence="1" key="2">
    <citation type="submission" date="2011-02" db="EMBL/GenBank/DDBJ databases">
        <authorList>
            <person name="MacLean D."/>
        </authorList>
    </citation>
    <scope>NUCLEOTIDE SEQUENCE</scope>
</reference>
<gene>
    <name evidence="1" type="primary">AlNc14C29G2776</name>
    <name evidence="1" type="ORF">ALNC14_032060</name>
</gene>
<sequence length="201" mass="22655">MDQHYSASAYGERCTLVRTSPLLCFSKGKIYIFAVLDNVEADLHRDSTKLRYDAFHKRRDLRPTPFSDKFLLPTGHSSMNRMAHGVYINMDQIQTVSGKIHASDCVSSSWTNTKADGDAFVTSAYIYDQIEFKTAGRSSLRDQTQCNEVMSATYGSWSSDPIPLHNELIYECTASTGIITSLQRDMMPLWKRTGAMLSERG</sequence>
<organism evidence="1">
    <name type="scientific">Albugo laibachii Nc14</name>
    <dbReference type="NCBI Taxonomy" id="890382"/>
    <lineage>
        <taxon>Eukaryota</taxon>
        <taxon>Sar</taxon>
        <taxon>Stramenopiles</taxon>
        <taxon>Oomycota</taxon>
        <taxon>Peronosporomycetes</taxon>
        <taxon>Albuginales</taxon>
        <taxon>Albuginaceae</taxon>
        <taxon>Albugo</taxon>
    </lineage>
</organism>
<dbReference type="EMBL" id="FR824074">
    <property type="protein sequence ID" value="CCA17063.1"/>
    <property type="molecule type" value="Genomic_DNA"/>
</dbReference>
<reference evidence="1" key="1">
    <citation type="journal article" date="2011" name="PLoS Biol.">
        <title>Gene gain and loss during evolution of obligate parasitism in the white rust pathogen of Arabidopsis thaliana.</title>
        <authorList>
            <person name="Kemen E."/>
            <person name="Gardiner A."/>
            <person name="Schultz-Larsen T."/>
            <person name="Kemen A.C."/>
            <person name="Balmuth A.L."/>
            <person name="Robert-Seilaniantz A."/>
            <person name="Bailey K."/>
            <person name="Holub E."/>
            <person name="Studholme D.J."/>
            <person name="Maclean D."/>
            <person name="Jones J.D."/>
        </authorList>
    </citation>
    <scope>NUCLEOTIDE SEQUENCE</scope>
</reference>
<accession>F0W7G2</accession>
<proteinExistence type="predicted"/>
<evidence type="ECO:0000313" key="1">
    <source>
        <dbReference type="EMBL" id="CCA17063.1"/>
    </source>
</evidence>